<dbReference type="Proteomes" id="UP000697995">
    <property type="component" value="Unassembled WGS sequence"/>
</dbReference>
<feature type="compositionally biased region" description="Basic and acidic residues" evidence="1">
    <location>
        <begin position="31"/>
        <end position="52"/>
    </location>
</feature>
<accession>A0ABS1D708</accession>
<feature type="non-terminal residue" evidence="3">
    <location>
        <position position="1"/>
    </location>
</feature>
<sequence>ARRTATRMRRRHLLPLIPACLLPLPALAETPAERASRELRQDLNRDRAREAGGPEGPLPRETSPGAVAIETDRRSLQPDIGRPEEAGAPVTAPERGFNAGGNTQR</sequence>
<evidence type="ECO:0000313" key="3">
    <source>
        <dbReference type="EMBL" id="MBK1662518.1"/>
    </source>
</evidence>
<evidence type="ECO:0000313" key="4">
    <source>
        <dbReference type="Proteomes" id="UP000697995"/>
    </source>
</evidence>
<dbReference type="EMBL" id="NRSG01000597">
    <property type="protein sequence ID" value="MBK1662518.1"/>
    <property type="molecule type" value="Genomic_DNA"/>
</dbReference>
<protein>
    <submittedName>
        <fullName evidence="3">Uncharacterized protein</fullName>
    </submittedName>
</protein>
<feature type="region of interest" description="Disordered" evidence="1">
    <location>
        <begin position="31"/>
        <end position="105"/>
    </location>
</feature>
<dbReference type="RefSeq" id="WP_207191821.1">
    <property type="nucleotide sequence ID" value="NZ_NRSG01000597.1"/>
</dbReference>
<evidence type="ECO:0000256" key="1">
    <source>
        <dbReference type="SAM" id="MobiDB-lite"/>
    </source>
</evidence>
<feature type="signal peptide" evidence="2">
    <location>
        <begin position="1"/>
        <end position="28"/>
    </location>
</feature>
<organism evidence="3 4">
    <name type="scientific">Paracraurococcus ruber</name>
    <dbReference type="NCBI Taxonomy" id="77675"/>
    <lineage>
        <taxon>Bacteria</taxon>
        <taxon>Pseudomonadati</taxon>
        <taxon>Pseudomonadota</taxon>
        <taxon>Alphaproteobacteria</taxon>
        <taxon>Acetobacterales</taxon>
        <taxon>Roseomonadaceae</taxon>
        <taxon>Paracraurococcus</taxon>
    </lineage>
</organism>
<feature type="compositionally biased region" description="Basic and acidic residues" evidence="1">
    <location>
        <begin position="70"/>
        <end position="85"/>
    </location>
</feature>
<keyword evidence="4" id="KW-1185">Reference proteome</keyword>
<name>A0ABS1D708_9PROT</name>
<proteinExistence type="predicted"/>
<comment type="caution">
    <text evidence="3">The sequence shown here is derived from an EMBL/GenBank/DDBJ whole genome shotgun (WGS) entry which is preliminary data.</text>
</comment>
<keyword evidence="2" id="KW-0732">Signal</keyword>
<feature type="chain" id="PRO_5046580477" evidence="2">
    <location>
        <begin position="29"/>
        <end position="105"/>
    </location>
</feature>
<gene>
    <name evidence="3" type="ORF">CKO45_30530</name>
</gene>
<reference evidence="3 4" key="1">
    <citation type="journal article" date="2020" name="Microorganisms">
        <title>Osmotic Adaptation and Compatible Solute Biosynthesis of Phototrophic Bacteria as Revealed from Genome Analyses.</title>
        <authorList>
            <person name="Imhoff J.F."/>
            <person name="Rahn T."/>
            <person name="Kunzel S."/>
            <person name="Keller A."/>
            <person name="Neulinger S.C."/>
        </authorList>
    </citation>
    <scope>NUCLEOTIDE SEQUENCE [LARGE SCALE GENOMIC DNA]</scope>
    <source>
        <strain evidence="3 4">DSM 15382</strain>
    </source>
</reference>
<evidence type="ECO:0000256" key="2">
    <source>
        <dbReference type="SAM" id="SignalP"/>
    </source>
</evidence>